<protein>
    <submittedName>
        <fullName evidence="1">Uncharacterized protein</fullName>
    </submittedName>
</protein>
<keyword evidence="2" id="KW-1185">Reference proteome</keyword>
<dbReference type="OrthoDB" id="4791513at2759"/>
<evidence type="ECO:0000313" key="2">
    <source>
        <dbReference type="Proteomes" id="UP000297716"/>
    </source>
</evidence>
<evidence type="ECO:0000313" key="1">
    <source>
        <dbReference type="EMBL" id="TGJ78247.1"/>
    </source>
</evidence>
<dbReference type="AlphaFoldDB" id="A0A4Z0Y5V5"/>
<accession>A0A4Z0Y5V5</accession>
<dbReference type="Proteomes" id="UP000297716">
    <property type="component" value="Unassembled WGS sequence"/>
</dbReference>
<gene>
    <name evidence="1" type="ORF">E0Z10_g10518</name>
</gene>
<proteinExistence type="predicted"/>
<dbReference type="EMBL" id="SKBN01000426">
    <property type="protein sequence ID" value="TGJ78247.1"/>
    <property type="molecule type" value="Genomic_DNA"/>
</dbReference>
<sequence length="466" mass="54424">MRVLFSAIRTLRRFKNSRWNWNEEINVDRREDRATNAQRWGRAAPPLAWPQLQARLTAHQARLERRVDTFEPLGDLHLTVRERDTNSDEILGQLTRYWDSFNEGGFTATDGADNERIFHILNWPEDGNSLWYSLCYTTYLHRNSTREWAWIKAQIWKYFNYVIHHPSHSRHRLYVHLERQSWTEIEERHPGSERLWGRMSILRALHLNTPDSGPPMYGNFQGMMQVIADYFRKEVILFIRPLGARIDVLRPDYDYRVFGSRTDGQLNGQLYFVTDTSQEQYQVVTRIDQVLVDYRCRTSPQDPAAPGVFVTSNRSPDDRYGWINAPWMPLRPLIGAYEPIPLPNPPMLDPLFTIPFNSDECWQFAGRGEAVDEDARYGNGAYPVLPDSVTAGWVTETIPPVPGPAPFPEFPYGFGNRMIVTGTYEDANGREWWPQWNNINAYKAHEFRQLAIERDLPTTPHKLSQP</sequence>
<reference evidence="1 2" key="1">
    <citation type="submission" date="2019-03" db="EMBL/GenBank/DDBJ databases">
        <title>Draft genome sequence of Xylaria hypoxylon DSM 108379, a ubiquitous saprotrophic-parasitic fungi on hardwood.</title>
        <authorList>
            <person name="Buettner E."/>
            <person name="Leonhardt S."/>
            <person name="Gebauer A.M."/>
            <person name="Liers C."/>
            <person name="Hofrichter M."/>
            <person name="Kellner H."/>
        </authorList>
    </citation>
    <scope>NUCLEOTIDE SEQUENCE [LARGE SCALE GENOMIC DNA]</scope>
    <source>
        <strain evidence="1 2">DSM 108379</strain>
    </source>
</reference>
<name>A0A4Z0Y5V5_9PEZI</name>
<comment type="caution">
    <text evidence="1">The sequence shown here is derived from an EMBL/GenBank/DDBJ whole genome shotgun (WGS) entry which is preliminary data.</text>
</comment>
<organism evidence="1 2">
    <name type="scientific">Xylaria hypoxylon</name>
    <dbReference type="NCBI Taxonomy" id="37992"/>
    <lineage>
        <taxon>Eukaryota</taxon>
        <taxon>Fungi</taxon>
        <taxon>Dikarya</taxon>
        <taxon>Ascomycota</taxon>
        <taxon>Pezizomycotina</taxon>
        <taxon>Sordariomycetes</taxon>
        <taxon>Xylariomycetidae</taxon>
        <taxon>Xylariales</taxon>
        <taxon>Xylariaceae</taxon>
        <taxon>Xylaria</taxon>
    </lineage>
</organism>